<dbReference type="CDD" id="cd01392">
    <property type="entry name" value="HTH_LacI"/>
    <property type="match status" value="1"/>
</dbReference>
<dbReference type="Gene3D" id="1.10.260.40">
    <property type="entry name" value="lambda repressor-like DNA-binding domains"/>
    <property type="match status" value="1"/>
</dbReference>
<dbReference type="PANTHER" id="PTHR30146:SF144">
    <property type="entry name" value="LACI-FAMILY TRANSCRIPTION REGULATOR"/>
    <property type="match status" value="1"/>
</dbReference>
<dbReference type="GO" id="GO:0000976">
    <property type="term" value="F:transcription cis-regulatory region binding"/>
    <property type="evidence" value="ECO:0007669"/>
    <property type="project" value="TreeGrafter"/>
</dbReference>
<dbReference type="SUPFAM" id="SSF47413">
    <property type="entry name" value="lambda repressor-like DNA-binding domains"/>
    <property type="match status" value="1"/>
</dbReference>
<dbReference type="SMART" id="SM00354">
    <property type="entry name" value="HTH_LACI"/>
    <property type="match status" value="1"/>
</dbReference>
<dbReference type="EMBL" id="JAPDPI010000023">
    <property type="protein sequence ID" value="MCW3806390.1"/>
    <property type="molecule type" value="Genomic_DNA"/>
</dbReference>
<dbReference type="PANTHER" id="PTHR30146">
    <property type="entry name" value="LACI-RELATED TRANSCRIPTIONAL REPRESSOR"/>
    <property type="match status" value="1"/>
</dbReference>
<dbReference type="CDD" id="cd06307">
    <property type="entry name" value="PBP1_sugar_binding"/>
    <property type="match status" value="1"/>
</dbReference>
<sequence length="350" mass="39707">MNSKTNYTLKDIAQMAGVSRGTVDRVIHGRGVVSKETYDKIKLILDKINYQPNFAAQSLRKGELFKIAVLVPDGDIDEFWKRAMDGIEKAIKDLSFIGINVSMHLFNSFKEVSFSYNAKQVLKEGCDGVLVAPVFYKEAIEFFEECHKQGIPYATFNTDIKEKNTLCHVGQDLVKSGETAASLLKKVLGKDDGYLIIHIHEDITNAKHIEEKENGFIDYLTGKGVEKSKIRILKVNNHKMIEKQMIAMLDEFPEVRGVYVTTSKVHYVADVIEAYSLDLVLIGYDLIDENRKHLKQGNIEFLIYQNPGLQASSAITLLLDHLAFKKEVPKIKLLPIEIVIKENYRDYTAM</sequence>
<dbReference type="InterPro" id="IPR010982">
    <property type="entry name" value="Lambda_DNA-bd_dom_sf"/>
</dbReference>
<name>A0AAE3SK29_9BACT</name>
<dbReference type="InterPro" id="IPR025997">
    <property type="entry name" value="SBP_2_dom"/>
</dbReference>
<keyword evidence="2 5" id="KW-0238">DNA-binding</keyword>
<protein>
    <submittedName>
        <fullName evidence="5">LacI family DNA-binding transcriptional regulator</fullName>
    </submittedName>
</protein>
<dbReference type="AlphaFoldDB" id="A0AAE3SK29"/>
<organism evidence="5 6">
    <name type="scientific">Plebeiibacterium marinum</name>
    <dbReference type="NCBI Taxonomy" id="2992111"/>
    <lineage>
        <taxon>Bacteria</taxon>
        <taxon>Pseudomonadati</taxon>
        <taxon>Bacteroidota</taxon>
        <taxon>Bacteroidia</taxon>
        <taxon>Marinilabiliales</taxon>
        <taxon>Marinilabiliaceae</taxon>
        <taxon>Plebeiibacterium</taxon>
    </lineage>
</organism>
<proteinExistence type="predicted"/>
<dbReference type="Gene3D" id="3.40.50.2300">
    <property type="match status" value="2"/>
</dbReference>
<evidence type="ECO:0000313" key="6">
    <source>
        <dbReference type="Proteomes" id="UP001207408"/>
    </source>
</evidence>
<feature type="domain" description="HTH lacI-type" evidence="4">
    <location>
        <begin position="7"/>
        <end position="61"/>
    </location>
</feature>
<evidence type="ECO:0000256" key="3">
    <source>
        <dbReference type="ARBA" id="ARBA00023163"/>
    </source>
</evidence>
<keyword evidence="6" id="KW-1185">Reference proteome</keyword>
<evidence type="ECO:0000259" key="4">
    <source>
        <dbReference type="PROSITE" id="PS50932"/>
    </source>
</evidence>
<dbReference type="PROSITE" id="PS50932">
    <property type="entry name" value="HTH_LACI_2"/>
    <property type="match status" value="1"/>
</dbReference>
<dbReference type="GO" id="GO:0003700">
    <property type="term" value="F:DNA-binding transcription factor activity"/>
    <property type="evidence" value="ECO:0007669"/>
    <property type="project" value="TreeGrafter"/>
</dbReference>
<gene>
    <name evidence="5" type="ORF">OM074_12215</name>
</gene>
<reference evidence="5" key="1">
    <citation type="submission" date="2022-10" db="EMBL/GenBank/DDBJ databases">
        <authorList>
            <person name="Yu W.X."/>
        </authorList>
    </citation>
    <scope>NUCLEOTIDE SEQUENCE</scope>
    <source>
        <strain evidence="5">D04</strain>
    </source>
</reference>
<keyword evidence="1" id="KW-0805">Transcription regulation</keyword>
<dbReference type="SUPFAM" id="SSF53822">
    <property type="entry name" value="Periplasmic binding protein-like I"/>
    <property type="match status" value="1"/>
</dbReference>
<comment type="caution">
    <text evidence="5">The sequence shown here is derived from an EMBL/GenBank/DDBJ whole genome shotgun (WGS) entry which is preliminary data.</text>
</comment>
<evidence type="ECO:0000313" key="5">
    <source>
        <dbReference type="EMBL" id="MCW3806390.1"/>
    </source>
</evidence>
<dbReference type="RefSeq" id="WP_301199787.1">
    <property type="nucleotide sequence ID" value="NZ_JAPDPI010000023.1"/>
</dbReference>
<keyword evidence="3" id="KW-0804">Transcription</keyword>
<dbReference type="InterPro" id="IPR000843">
    <property type="entry name" value="HTH_LacI"/>
</dbReference>
<evidence type="ECO:0000256" key="1">
    <source>
        <dbReference type="ARBA" id="ARBA00023015"/>
    </source>
</evidence>
<dbReference type="Pfam" id="PF00356">
    <property type="entry name" value="LacI"/>
    <property type="match status" value="1"/>
</dbReference>
<dbReference type="Pfam" id="PF13407">
    <property type="entry name" value="Peripla_BP_4"/>
    <property type="match status" value="1"/>
</dbReference>
<accession>A0AAE3SK29</accession>
<dbReference type="Proteomes" id="UP001207408">
    <property type="component" value="Unassembled WGS sequence"/>
</dbReference>
<evidence type="ECO:0000256" key="2">
    <source>
        <dbReference type="ARBA" id="ARBA00023125"/>
    </source>
</evidence>
<dbReference type="PROSITE" id="PS00356">
    <property type="entry name" value="HTH_LACI_1"/>
    <property type="match status" value="1"/>
</dbReference>
<dbReference type="InterPro" id="IPR028082">
    <property type="entry name" value="Peripla_BP_I"/>
</dbReference>